<accession>A0A7S0T4R4</accession>
<organism evidence="2">
    <name type="scientific">Mantoniella antarctica</name>
    <dbReference type="NCBI Taxonomy" id="81844"/>
    <lineage>
        <taxon>Eukaryota</taxon>
        <taxon>Viridiplantae</taxon>
        <taxon>Chlorophyta</taxon>
        <taxon>Mamiellophyceae</taxon>
        <taxon>Mamiellales</taxon>
        <taxon>Mamiellaceae</taxon>
        <taxon>Mantoniella</taxon>
    </lineage>
</organism>
<gene>
    <name evidence="2" type="ORF">MANT1106_LOCUS21657</name>
</gene>
<sequence length="444" mass="45899">MAAEVGGREEGEEASSLQLEENNDEGLCNLGRVADCCEELARAVNASRHVVTTDETLEAADCLRGLRRMLLVVKKQVERSPSSSLQSSKISTSKDEAAGRALLAVCSAFSAVVTRCDSVCAVLLATHTNTIGTQLLRACFASSLSSRDAHNEGEGGLGWSTGAGQVARSVRPPPPASLDALAASLGGVPTAAAVPRWPPEDAVTPRISALALLIVPLCLLGTTARETHHGYPLPSHPFLASATGRWGAGDSGDAGGGGGGELVPVVARIPGRGPWPRGGRPPHGQRLRMERACTTSTVASMSGAWFGCRLSRHGGGSRGSGPAAAAAAAVDTVFHMSLTVTSKGKVSGWLDDTVGHLMLRGEVDPKGGGAVLLDAAFTECGGLPGALFATRQHGRARLRMCGWATATQVAGEWQQWSGGSVSQGLFLMWPNDGKEGNRGMQKSS</sequence>
<reference evidence="2" key="1">
    <citation type="submission" date="2021-01" db="EMBL/GenBank/DDBJ databases">
        <authorList>
            <person name="Corre E."/>
            <person name="Pelletier E."/>
            <person name="Niang G."/>
            <person name="Scheremetjew M."/>
            <person name="Finn R."/>
            <person name="Kale V."/>
            <person name="Holt S."/>
            <person name="Cochrane G."/>
            <person name="Meng A."/>
            <person name="Brown T."/>
            <person name="Cohen L."/>
        </authorList>
    </citation>
    <scope>NUCLEOTIDE SEQUENCE</scope>
    <source>
        <strain evidence="2">SL-175</strain>
    </source>
</reference>
<proteinExistence type="predicted"/>
<evidence type="ECO:0000256" key="1">
    <source>
        <dbReference type="SAM" id="MobiDB-lite"/>
    </source>
</evidence>
<feature type="region of interest" description="Disordered" evidence="1">
    <location>
        <begin position="151"/>
        <end position="173"/>
    </location>
</feature>
<dbReference type="EMBL" id="HBFC01036422">
    <property type="protein sequence ID" value="CAD8722442.1"/>
    <property type="molecule type" value="Transcribed_RNA"/>
</dbReference>
<protein>
    <submittedName>
        <fullName evidence="2">Uncharacterized protein</fullName>
    </submittedName>
</protein>
<evidence type="ECO:0000313" key="2">
    <source>
        <dbReference type="EMBL" id="CAD8722442.1"/>
    </source>
</evidence>
<dbReference type="AlphaFoldDB" id="A0A7S0T4R4"/>
<name>A0A7S0T4R4_9CHLO</name>